<comment type="caution">
    <text evidence="17">The sequence shown here is derived from an EMBL/GenBank/DDBJ whole genome shotgun (WGS) entry which is preliminary data.</text>
</comment>
<keyword evidence="12" id="KW-0449">Lipoprotein</keyword>
<dbReference type="InterPro" id="IPR011009">
    <property type="entry name" value="Kinase-like_dom_sf"/>
</dbReference>
<evidence type="ECO:0000256" key="3">
    <source>
        <dbReference type="ARBA" id="ARBA00012513"/>
    </source>
</evidence>
<evidence type="ECO:0000256" key="7">
    <source>
        <dbReference type="ARBA" id="ARBA00022707"/>
    </source>
</evidence>
<name>A0AAW2L4Z2_9LAMI</name>
<feature type="domain" description="Serine-threonine/tyrosine-protein kinase catalytic" evidence="16">
    <location>
        <begin position="72"/>
        <end position="147"/>
    </location>
</feature>
<keyword evidence="4" id="KW-1003">Cell membrane</keyword>
<evidence type="ECO:0000259" key="16">
    <source>
        <dbReference type="Pfam" id="PF07714"/>
    </source>
</evidence>
<dbReference type="GO" id="GO:0009742">
    <property type="term" value="P:brassinosteroid mediated signaling pathway"/>
    <property type="evidence" value="ECO:0007669"/>
    <property type="project" value="InterPro"/>
</dbReference>
<keyword evidence="8" id="KW-0547">Nucleotide-binding</keyword>
<evidence type="ECO:0000256" key="15">
    <source>
        <dbReference type="SAM" id="MobiDB-lite"/>
    </source>
</evidence>
<sequence>MGCCGSKEHLPRSGQKDQLQQQQQYGHRRSSSVNAASTGGFAEFSLAELKSATNSFSSDNIVSESGEKAPNVVYEGRLQNQRWIAVKKFTKMAWPDPKQFAEEAKEVGKLRHKRLANLIGYCCDGDERLLVAEFMPNETLAKHLFHCTLSCRITNLA</sequence>
<evidence type="ECO:0000256" key="14">
    <source>
        <dbReference type="ARBA" id="ARBA00048679"/>
    </source>
</evidence>
<keyword evidence="9 17" id="KW-0418">Kinase</keyword>
<evidence type="ECO:0000256" key="13">
    <source>
        <dbReference type="ARBA" id="ARBA00047899"/>
    </source>
</evidence>
<evidence type="ECO:0000256" key="4">
    <source>
        <dbReference type="ARBA" id="ARBA00022475"/>
    </source>
</evidence>
<dbReference type="EC" id="2.7.11.1" evidence="3"/>
<dbReference type="EMBL" id="JACGWK010000015">
    <property type="protein sequence ID" value="KAL0314445.1"/>
    <property type="molecule type" value="Genomic_DNA"/>
</dbReference>
<evidence type="ECO:0000256" key="11">
    <source>
        <dbReference type="ARBA" id="ARBA00023136"/>
    </source>
</evidence>
<evidence type="ECO:0000256" key="1">
    <source>
        <dbReference type="ARBA" id="ARBA00004193"/>
    </source>
</evidence>
<feature type="compositionally biased region" description="Basic and acidic residues" evidence="15">
    <location>
        <begin position="1"/>
        <end position="15"/>
    </location>
</feature>
<dbReference type="InterPro" id="IPR045845">
    <property type="entry name" value="BSK"/>
</dbReference>
<dbReference type="GO" id="GO:0005524">
    <property type="term" value="F:ATP binding"/>
    <property type="evidence" value="ECO:0007669"/>
    <property type="project" value="UniProtKB-KW"/>
</dbReference>
<dbReference type="Pfam" id="PF07714">
    <property type="entry name" value="PK_Tyr_Ser-Thr"/>
    <property type="match status" value="1"/>
</dbReference>
<evidence type="ECO:0000256" key="2">
    <source>
        <dbReference type="ARBA" id="ARBA00008684"/>
    </source>
</evidence>
<evidence type="ECO:0000256" key="10">
    <source>
        <dbReference type="ARBA" id="ARBA00022840"/>
    </source>
</evidence>
<dbReference type="AlphaFoldDB" id="A0AAW2L4Z2"/>
<dbReference type="InterPro" id="IPR001245">
    <property type="entry name" value="Ser-Thr/Tyr_kinase_cat_dom"/>
</dbReference>
<dbReference type="FunFam" id="3.30.200.20:FF:000154">
    <property type="entry name" value="probable serine/threonine-protein kinase At4g35230"/>
    <property type="match status" value="1"/>
</dbReference>
<dbReference type="PANTHER" id="PTHR45863:SF14">
    <property type="entry name" value="SERINE_THREONINE-PROTEIN KINASE BSK11"/>
    <property type="match status" value="1"/>
</dbReference>
<evidence type="ECO:0000256" key="9">
    <source>
        <dbReference type="ARBA" id="ARBA00022777"/>
    </source>
</evidence>
<dbReference type="Gene3D" id="3.30.200.20">
    <property type="entry name" value="Phosphorylase Kinase, domain 1"/>
    <property type="match status" value="1"/>
</dbReference>
<keyword evidence="11" id="KW-0472">Membrane</keyword>
<keyword evidence="10" id="KW-0067">ATP-binding</keyword>
<organism evidence="17">
    <name type="scientific">Sesamum angustifolium</name>
    <dbReference type="NCBI Taxonomy" id="2727405"/>
    <lineage>
        <taxon>Eukaryota</taxon>
        <taxon>Viridiplantae</taxon>
        <taxon>Streptophyta</taxon>
        <taxon>Embryophyta</taxon>
        <taxon>Tracheophyta</taxon>
        <taxon>Spermatophyta</taxon>
        <taxon>Magnoliopsida</taxon>
        <taxon>eudicotyledons</taxon>
        <taxon>Gunneridae</taxon>
        <taxon>Pentapetalae</taxon>
        <taxon>asterids</taxon>
        <taxon>lamiids</taxon>
        <taxon>Lamiales</taxon>
        <taxon>Pedaliaceae</taxon>
        <taxon>Sesamum</taxon>
    </lineage>
</organism>
<comment type="similarity">
    <text evidence="2">Belongs to the protein kinase superfamily. Ser/Thr protein kinase family.</text>
</comment>
<evidence type="ECO:0000256" key="6">
    <source>
        <dbReference type="ARBA" id="ARBA00022679"/>
    </source>
</evidence>
<evidence type="ECO:0000313" key="17">
    <source>
        <dbReference type="EMBL" id="KAL0314445.1"/>
    </source>
</evidence>
<comment type="subcellular location">
    <subcellularLocation>
        <location evidence="1">Cell membrane</location>
        <topology evidence="1">Lipid-anchor</topology>
    </subcellularLocation>
</comment>
<keyword evidence="5" id="KW-0723">Serine/threonine-protein kinase</keyword>
<keyword evidence="6" id="KW-0808">Transferase</keyword>
<comment type="catalytic activity">
    <reaction evidence="13">
        <text>L-threonyl-[protein] + ATP = O-phospho-L-threonyl-[protein] + ADP + H(+)</text>
        <dbReference type="Rhea" id="RHEA:46608"/>
        <dbReference type="Rhea" id="RHEA-COMP:11060"/>
        <dbReference type="Rhea" id="RHEA-COMP:11605"/>
        <dbReference type="ChEBI" id="CHEBI:15378"/>
        <dbReference type="ChEBI" id="CHEBI:30013"/>
        <dbReference type="ChEBI" id="CHEBI:30616"/>
        <dbReference type="ChEBI" id="CHEBI:61977"/>
        <dbReference type="ChEBI" id="CHEBI:456216"/>
        <dbReference type="EC" id="2.7.11.1"/>
    </reaction>
</comment>
<feature type="region of interest" description="Disordered" evidence="15">
    <location>
        <begin position="1"/>
        <end position="34"/>
    </location>
</feature>
<reference evidence="17" key="1">
    <citation type="submission" date="2020-06" db="EMBL/GenBank/DDBJ databases">
        <authorList>
            <person name="Li T."/>
            <person name="Hu X."/>
            <person name="Zhang T."/>
            <person name="Song X."/>
            <person name="Zhang H."/>
            <person name="Dai N."/>
            <person name="Sheng W."/>
            <person name="Hou X."/>
            <person name="Wei L."/>
        </authorList>
    </citation>
    <scope>NUCLEOTIDE SEQUENCE</scope>
    <source>
        <strain evidence="17">G01</strain>
        <tissue evidence="17">Leaf</tissue>
    </source>
</reference>
<reference evidence="17" key="2">
    <citation type="journal article" date="2024" name="Plant">
        <title>Genomic evolution and insights into agronomic trait innovations of Sesamum species.</title>
        <authorList>
            <person name="Miao H."/>
            <person name="Wang L."/>
            <person name="Qu L."/>
            <person name="Liu H."/>
            <person name="Sun Y."/>
            <person name="Le M."/>
            <person name="Wang Q."/>
            <person name="Wei S."/>
            <person name="Zheng Y."/>
            <person name="Lin W."/>
            <person name="Duan Y."/>
            <person name="Cao H."/>
            <person name="Xiong S."/>
            <person name="Wang X."/>
            <person name="Wei L."/>
            <person name="Li C."/>
            <person name="Ma Q."/>
            <person name="Ju M."/>
            <person name="Zhao R."/>
            <person name="Li G."/>
            <person name="Mu C."/>
            <person name="Tian Q."/>
            <person name="Mei H."/>
            <person name="Zhang T."/>
            <person name="Gao T."/>
            <person name="Zhang H."/>
        </authorList>
    </citation>
    <scope>NUCLEOTIDE SEQUENCE</scope>
    <source>
        <strain evidence="17">G01</strain>
    </source>
</reference>
<protein>
    <recommendedName>
        <fullName evidence="3">non-specific serine/threonine protein kinase</fullName>
        <ecNumber evidence="3">2.7.11.1</ecNumber>
    </recommendedName>
</protein>
<evidence type="ECO:0000256" key="8">
    <source>
        <dbReference type="ARBA" id="ARBA00022741"/>
    </source>
</evidence>
<dbReference type="SUPFAM" id="SSF56112">
    <property type="entry name" value="Protein kinase-like (PK-like)"/>
    <property type="match status" value="1"/>
</dbReference>
<accession>A0AAW2L4Z2</accession>
<comment type="catalytic activity">
    <reaction evidence="14">
        <text>L-seryl-[protein] + ATP = O-phospho-L-seryl-[protein] + ADP + H(+)</text>
        <dbReference type="Rhea" id="RHEA:17989"/>
        <dbReference type="Rhea" id="RHEA-COMP:9863"/>
        <dbReference type="Rhea" id="RHEA-COMP:11604"/>
        <dbReference type="ChEBI" id="CHEBI:15378"/>
        <dbReference type="ChEBI" id="CHEBI:29999"/>
        <dbReference type="ChEBI" id="CHEBI:30616"/>
        <dbReference type="ChEBI" id="CHEBI:83421"/>
        <dbReference type="ChEBI" id="CHEBI:456216"/>
        <dbReference type="EC" id="2.7.11.1"/>
    </reaction>
</comment>
<dbReference type="PANTHER" id="PTHR45863">
    <property type="entry name" value="SERINE/THREONINE-PROTEIN KINASE BSK5"/>
    <property type="match status" value="1"/>
</dbReference>
<keyword evidence="7" id="KW-0519">Myristate</keyword>
<dbReference type="GO" id="GO:0005886">
    <property type="term" value="C:plasma membrane"/>
    <property type="evidence" value="ECO:0007669"/>
    <property type="project" value="UniProtKB-SubCell"/>
</dbReference>
<evidence type="ECO:0000256" key="5">
    <source>
        <dbReference type="ARBA" id="ARBA00022527"/>
    </source>
</evidence>
<dbReference type="GO" id="GO:0004674">
    <property type="term" value="F:protein serine/threonine kinase activity"/>
    <property type="evidence" value="ECO:0007669"/>
    <property type="project" value="UniProtKB-KW"/>
</dbReference>
<evidence type="ECO:0000256" key="12">
    <source>
        <dbReference type="ARBA" id="ARBA00023288"/>
    </source>
</evidence>
<gene>
    <name evidence="17" type="ORF">Sangu_2288900</name>
</gene>
<proteinExistence type="inferred from homology"/>